<evidence type="ECO:0000313" key="3">
    <source>
        <dbReference type="Proteomes" id="UP000238375"/>
    </source>
</evidence>
<feature type="transmembrane region" description="Helical" evidence="1">
    <location>
        <begin position="194"/>
        <end position="212"/>
    </location>
</feature>
<feature type="transmembrane region" description="Helical" evidence="1">
    <location>
        <begin position="6"/>
        <end position="28"/>
    </location>
</feature>
<feature type="transmembrane region" description="Helical" evidence="1">
    <location>
        <begin position="127"/>
        <end position="144"/>
    </location>
</feature>
<reference evidence="2 3" key="1">
    <citation type="submission" date="2018-03" db="EMBL/GenBank/DDBJ databases">
        <title>Genomic Encyclopedia of Archaeal and Bacterial Type Strains, Phase II (KMG-II): from individual species to whole genera.</title>
        <authorList>
            <person name="Goeker M."/>
        </authorList>
    </citation>
    <scope>NUCLEOTIDE SEQUENCE [LARGE SCALE GENOMIC DNA]</scope>
    <source>
        <strain evidence="2 3">DSM 28354</strain>
    </source>
</reference>
<feature type="transmembrane region" description="Helical" evidence="1">
    <location>
        <begin position="164"/>
        <end position="182"/>
    </location>
</feature>
<evidence type="ECO:0000313" key="2">
    <source>
        <dbReference type="EMBL" id="PRY32809.1"/>
    </source>
</evidence>
<comment type="caution">
    <text evidence="2">The sequence shown here is derived from an EMBL/GenBank/DDBJ whole genome shotgun (WGS) entry which is preliminary data.</text>
</comment>
<dbReference type="OrthoDB" id="5984490at2"/>
<name>A0A2T0SHC2_9BACT</name>
<keyword evidence="3" id="KW-1185">Reference proteome</keyword>
<evidence type="ECO:0000256" key="1">
    <source>
        <dbReference type="SAM" id="Phobius"/>
    </source>
</evidence>
<proteinExistence type="predicted"/>
<dbReference type="InterPro" id="IPR018750">
    <property type="entry name" value="DUF2306_membrane"/>
</dbReference>
<feature type="transmembrane region" description="Helical" evidence="1">
    <location>
        <begin position="40"/>
        <end position="57"/>
    </location>
</feature>
<protein>
    <submittedName>
        <fullName evidence="2">Putative membrane protein</fullName>
    </submittedName>
</protein>
<accession>A0A2T0SHC2</accession>
<dbReference type="EMBL" id="PVTE01000020">
    <property type="protein sequence ID" value="PRY32809.1"/>
    <property type="molecule type" value="Genomic_DNA"/>
</dbReference>
<sequence>MHTLIIAITIIHVLAGTVALLVGLVAMFSKKGAKVHNRSGLIYVWAMIVVAVTALPMCVLQSFNLFRLFLTGIAVLSFYLCMTGWRATKQKKSGPTQADRLLTYGTLVVSVGMMGFGAYLLTDGVSVFAVLFSFFGFLTFRNAWHDAKSFGHAPEKMHWFYHHIARMGASYIATFTAFLVNNMYRMMPAGTPEWVGTIGWIAPTLVGGLLIARTIRHYKQKFDRPKTTLA</sequence>
<keyword evidence="1" id="KW-1133">Transmembrane helix</keyword>
<dbReference type="Pfam" id="PF10067">
    <property type="entry name" value="DUF2306"/>
    <property type="match status" value="1"/>
</dbReference>
<gene>
    <name evidence="2" type="ORF">CLV58_12060</name>
</gene>
<dbReference type="AlphaFoldDB" id="A0A2T0SHC2"/>
<organism evidence="2 3">
    <name type="scientific">Spirosoma oryzae</name>
    <dbReference type="NCBI Taxonomy" id="1469603"/>
    <lineage>
        <taxon>Bacteria</taxon>
        <taxon>Pseudomonadati</taxon>
        <taxon>Bacteroidota</taxon>
        <taxon>Cytophagia</taxon>
        <taxon>Cytophagales</taxon>
        <taxon>Cytophagaceae</taxon>
        <taxon>Spirosoma</taxon>
    </lineage>
</organism>
<dbReference type="RefSeq" id="WP_106139687.1">
    <property type="nucleotide sequence ID" value="NZ_PVTE01000020.1"/>
</dbReference>
<feature type="transmembrane region" description="Helical" evidence="1">
    <location>
        <begin position="101"/>
        <end position="121"/>
    </location>
</feature>
<keyword evidence="1" id="KW-0812">Transmembrane</keyword>
<feature type="transmembrane region" description="Helical" evidence="1">
    <location>
        <begin position="63"/>
        <end position="81"/>
    </location>
</feature>
<dbReference type="Proteomes" id="UP000238375">
    <property type="component" value="Unassembled WGS sequence"/>
</dbReference>
<keyword evidence="1" id="KW-0472">Membrane</keyword>